<dbReference type="GO" id="GO:0003677">
    <property type="term" value="F:DNA binding"/>
    <property type="evidence" value="ECO:0007669"/>
    <property type="project" value="InterPro"/>
</dbReference>
<dbReference type="CDD" id="cd00067">
    <property type="entry name" value="GAL4"/>
    <property type="match status" value="1"/>
</dbReference>
<keyword evidence="4" id="KW-0804">Transcription</keyword>
<dbReference type="InterPro" id="IPR050815">
    <property type="entry name" value="TF_fung"/>
</dbReference>
<dbReference type="GO" id="GO:0008270">
    <property type="term" value="F:zinc ion binding"/>
    <property type="evidence" value="ECO:0007669"/>
    <property type="project" value="InterPro"/>
</dbReference>
<evidence type="ECO:0000313" key="8">
    <source>
        <dbReference type="EMBL" id="ORX38551.1"/>
    </source>
</evidence>
<organism evidence="8 9">
    <name type="scientific">Kockovaella imperatae</name>
    <dbReference type="NCBI Taxonomy" id="4999"/>
    <lineage>
        <taxon>Eukaryota</taxon>
        <taxon>Fungi</taxon>
        <taxon>Dikarya</taxon>
        <taxon>Basidiomycota</taxon>
        <taxon>Agaricomycotina</taxon>
        <taxon>Tremellomycetes</taxon>
        <taxon>Tremellales</taxon>
        <taxon>Cuniculitremaceae</taxon>
        <taxon>Kockovaella</taxon>
    </lineage>
</organism>
<dbReference type="InterPro" id="IPR007219">
    <property type="entry name" value="XnlR_reg_dom"/>
</dbReference>
<dbReference type="InParanoid" id="A0A1Y1UKH5"/>
<keyword evidence="9" id="KW-1185">Reference proteome</keyword>
<dbReference type="PANTHER" id="PTHR47338">
    <property type="entry name" value="ZN(II)2CYS6 TRANSCRIPTION FACTOR (EUROFUNG)-RELATED"/>
    <property type="match status" value="1"/>
</dbReference>
<dbReference type="InterPro" id="IPR036864">
    <property type="entry name" value="Zn2-C6_fun-type_DNA-bd_sf"/>
</dbReference>
<dbReference type="Pfam" id="PF00172">
    <property type="entry name" value="Zn_clus"/>
    <property type="match status" value="1"/>
</dbReference>
<dbReference type="GO" id="GO:0005634">
    <property type="term" value="C:nucleus"/>
    <property type="evidence" value="ECO:0007669"/>
    <property type="project" value="UniProtKB-SubCell"/>
</dbReference>
<dbReference type="RefSeq" id="XP_021872473.1">
    <property type="nucleotide sequence ID" value="XM_022019075.1"/>
</dbReference>
<accession>A0A1Y1UKH5</accession>
<name>A0A1Y1UKH5_9TREE</name>
<comment type="caution">
    <text evidence="8">The sequence shown here is derived from an EMBL/GenBank/DDBJ whole genome shotgun (WGS) entry which is preliminary data.</text>
</comment>
<dbReference type="AlphaFoldDB" id="A0A1Y1UKH5"/>
<dbReference type="GO" id="GO:0006351">
    <property type="term" value="P:DNA-templated transcription"/>
    <property type="evidence" value="ECO:0007669"/>
    <property type="project" value="InterPro"/>
</dbReference>
<dbReference type="STRING" id="4999.A0A1Y1UKH5"/>
<dbReference type="Gene3D" id="4.10.240.10">
    <property type="entry name" value="Zn(2)-C6 fungal-type DNA-binding domain"/>
    <property type="match status" value="1"/>
</dbReference>
<dbReference type="CDD" id="cd12148">
    <property type="entry name" value="fungal_TF_MHR"/>
    <property type="match status" value="1"/>
</dbReference>
<dbReference type="OrthoDB" id="39175at2759"/>
<protein>
    <recommendedName>
        <fullName evidence="7">Zn(2)-C6 fungal-type domain-containing protein</fullName>
    </recommendedName>
</protein>
<evidence type="ECO:0000256" key="1">
    <source>
        <dbReference type="ARBA" id="ARBA00004123"/>
    </source>
</evidence>
<dbReference type="PROSITE" id="PS50048">
    <property type="entry name" value="ZN2_CY6_FUNGAL_2"/>
    <property type="match status" value="1"/>
</dbReference>
<evidence type="ECO:0000256" key="3">
    <source>
        <dbReference type="ARBA" id="ARBA00023015"/>
    </source>
</evidence>
<dbReference type="EMBL" id="NBSH01000004">
    <property type="protein sequence ID" value="ORX38551.1"/>
    <property type="molecule type" value="Genomic_DNA"/>
</dbReference>
<dbReference type="Pfam" id="PF04082">
    <property type="entry name" value="Fungal_trans"/>
    <property type="match status" value="1"/>
</dbReference>
<feature type="domain" description="Zn(2)-C6 fungal-type" evidence="7">
    <location>
        <begin position="18"/>
        <end position="53"/>
    </location>
</feature>
<keyword evidence="3" id="KW-0805">Transcription regulation</keyword>
<proteinExistence type="predicted"/>
<dbReference type="InterPro" id="IPR001138">
    <property type="entry name" value="Zn2Cys6_DnaBD"/>
</dbReference>
<dbReference type="GeneID" id="33560884"/>
<keyword evidence="2" id="KW-0479">Metal-binding</keyword>
<dbReference type="SMART" id="SM00066">
    <property type="entry name" value="GAL4"/>
    <property type="match status" value="1"/>
</dbReference>
<evidence type="ECO:0000256" key="6">
    <source>
        <dbReference type="SAM" id="MobiDB-lite"/>
    </source>
</evidence>
<evidence type="ECO:0000256" key="4">
    <source>
        <dbReference type="ARBA" id="ARBA00023163"/>
    </source>
</evidence>
<dbReference type="SUPFAM" id="SSF57701">
    <property type="entry name" value="Zn2/Cys6 DNA-binding domain"/>
    <property type="match status" value="1"/>
</dbReference>
<evidence type="ECO:0000313" key="9">
    <source>
        <dbReference type="Proteomes" id="UP000193218"/>
    </source>
</evidence>
<dbReference type="GO" id="GO:0000981">
    <property type="term" value="F:DNA-binding transcription factor activity, RNA polymerase II-specific"/>
    <property type="evidence" value="ECO:0007669"/>
    <property type="project" value="InterPro"/>
</dbReference>
<evidence type="ECO:0000256" key="2">
    <source>
        <dbReference type="ARBA" id="ARBA00022723"/>
    </source>
</evidence>
<dbReference type="PANTHER" id="PTHR47338:SF29">
    <property type="entry name" value="ZN(2)-C6 FUNGAL-TYPE DOMAIN-CONTAINING PROTEIN"/>
    <property type="match status" value="1"/>
</dbReference>
<keyword evidence="5" id="KW-0539">Nucleus</keyword>
<evidence type="ECO:0000256" key="5">
    <source>
        <dbReference type="ARBA" id="ARBA00023242"/>
    </source>
</evidence>
<dbReference type="Proteomes" id="UP000193218">
    <property type="component" value="Unassembled WGS sequence"/>
</dbReference>
<gene>
    <name evidence="8" type="ORF">BD324DRAFT_680274</name>
</gene>
<comment type="subcellular location">
    <subcellularLocation>
        <location evidence="1">Nucleus</location>
    </subcellularLocation>
</comment>
<reference evidence="8 9" key="1">
    <citation type="submission" date="2017-03" db="EMBL/GenBank/DDBJ databases">
        <title>Widespread Adenine N6-methylation of Active Genes in Fungi.</title>
        <authorList>
            <consortium name="DOE Joint Genome Institute"/>
            <person name="Mondo S.J."/>
            <person name="Dannebaum R.O."/>
            <person name="Kuo R.C."/>
            <person name="Louie K.B."/>
            <person name="Bewick A.J."/>
            <person name="Labutti K."/>
            <person name="Haridas S."/>
            <person name="Kuo A."/>
            <person name="Salamov A."/>
            <person name="Ahrendt S.R."/>
            <person name="Lau R."/>
            <person name="Bowen B.P."/>
            <person name="Lipzen A."/>
            <person name="Sullivan W."/>
            <person name="Andreopoulos W.B."/>
            <person name="Clum A."/>
            <person name="Lindquist E."/>
            <person name="Daum C."/>
            <person name="Northen T.R."/>
            <person name="Ramamoorthy G."/>
            <person name="Schmitz R.J."/>
            <person name="Gryganskyi A."/>
            <person name="Culley D."/>
            <person name="Magnuson J."/>
            <person name="James T.Y."/>
            <person name="O'Malley M.A."/>
            <person name="Stajich J.E."/>
            <person name="Spatafora J.W."/>
            <person name="Visel A."/>
            <person name="Grigoriev I.V."/>
        </authorList>
    </citation>
    <scope>NUCLEOTIDE SEQUENCE [LARGE SCALE GENOMIC DNA]</scope>
    <source>
        <strain evidence="8 9">NRRL Y-17943</strain>
    </source>
</reference>
<sequence>MQGDRGAASHVVMARNAACHQCRKAKRKCDGLRPLCTPCRNPMRRTLSVNCTYDQPAPGDPAQASSSRSGSIHSSDHDQAQAARKRSRGTTYDDPEEDSLAQMSTGDRTSAASADDLFWPDWPPDLPSLQTVEFCAEIFFRKVPTVNKMIHKATFMARLHLPPTSPHFPSQSLLHAMIVAAAPFIPGSTLRTAAFTPLRLRGGESSRGSNGMLPFLSSPNDLEGKEVTPVFQAWYRKRALERVAEQLEIGDRLVQCLQTLVIITHVDTLLPRAFAMWQELGACMRLAVALQMNETRNVPTDCFNRYSGRVLPPNPSPLERAEMDRTFWCAYIETENMNITGNWPSSLHADEITLELPVKQEIFDRGFEASLLVGTQTFRSPDFYTAHPAHMLDSLTLTVKASRLAQEIATCVREYARDSHTFRLYAQLAEPVIQDNYRSPLPLAALGAINDIVTIVHDLLGSSFDLTLLPVSCMMSWFSCARVLAQFNDAALKAGDLGAASAFYTDSQTLRTAILLYAQRHPFAMQVSHRLESLKQYQGEQGDLSRVYMNFHEELGDNRYQWTAPSSLPLGSTSSASSV</sequence>
<feature type="region of interest" description="Disordered" evidence="6">
    <location>
        <begin position="50"/>
        <end position="107"/>
    </location>
</feature>
<evidence type="ECO:0000259" key="7">
    <source>
        <dbReference type="PROSITE" id="PS50048"/>
    </source>
</evidence>